<evidence type="ECO:0000313" key="3">
    <source>
        <dbReference type="EMBL" id="RNL92963.1"/>
    </source>
</evidence>
<keyword evidence="3" id="KW-0808">Transferase</keyword>
<feature type="domain" description="Aminotransferase class V" evidence="2">
    <location>
        <begin position="40"/>
        <end position="443"/>
    </location>
</feature>
<keyword evidence="3" id="KW-0032">Aminotransferase</keyword>
<accession>A0A3N0EYI1</accession>
<evidence type="ECO:0000256" key="1">
    <source>
        <dbReference type="ARBA" id="ARBA00022898"/>
    </source>
</evidence>
<organism evidence="3 4">
    <name type="scientific">Sinomicrobium pectinilyticum</name>
    <dbReference type="NCBI Taxonomy" id="1084421"/>
    <lineage>
        <taxon>Bacteria</taxon>
        <taxon>Pseudomonadati</taxon>
        <taxon>Bacteroidota</taxon>
        <taxon>Flavobacteriia</taxon>
        <taxon>Flavobacteriales</taxon>
        <taxon>Flavobacteriaceae</taxon>
        <taxon>Sinomicrobium</taxon>
    </lineage>
</organism>
<gene>
    <name evidence="3" type="ORF">ED312_02835</name>
</gene>
<reference evidence="3 4" key="1">
    <citation type="submission" date="2018-10" db="EMBL/GenBank/DDBJ databases">
        <title>Sinomicrobium pectinilyticum sp. nov., a pectinase-producing bacterium isolated from alkaline and saline soil, and emended description of the genus Sinomicrobium.</title>
        <authorList>
            <person name="Cheng B."/>
            <person name="Li C."/>
            <person name="Lai Q."/>
            <person name="Du M."/>
            <person name="Shao Z."/>
            <person name="Xu P."/>
            <person name="Yang C."/>
        </authorList>
    </citation>
    <scope>NUCLEOTIDE SEQUENCE [LARGE SCALE GENOMIC DNA]</scope>
    <source>
        <strain evidence="3 4">5DNS001</strain>
    </source>
</reference>
<dbReference type="InterPro" id="IPR000192">
    <property type="entry name" value="Aminotrans_V_dom"/>
</dbReference>
<dbReference type="Gene3D" id="3.40.640.10">
    <property type="entry name" value="Type I PLP-dependent aspartate aminotransferase-like (Major domain)"/>
    <property type="match status" value="1"/>
</dbReference>
<dbReference type="InterPro" id="IPR015424">
    <property type="entry name" value="PyrdxlP-dep_Trfase"/>
</dbReference>
<dbReference type="Proteomes" id="UP000267469">
    <property type="component" value="Unassembled WGS sequence"/>
</dbReference>
<name>A0A3N0EYI1_SINP1</name>
<proteinExistence type="predicted"/>
<evidence type="ECO:0000259" key="2">
    <source>
        <dbReference type="Pfam" id="PF00266"/>
    </source>
</evidence>
<dbReference type="EMBL" id="RJTM01000013">
    <property type="protein sequence ID" value="RNL92963.1"/>
    <property type="molecule type" value="Genomic_DNA"/>
</dbReference>
<dbReference type="OrthoDB" id="9804366at2"/>
<comment type="caution">
    <text evidence="3">The sequence shown here is derived from an EMBL/GenBank/DDBJ whole genome shotgun (WGS) entry which is preliminary data.</text>
</comment>
<dbReference type="InterPro" id="IPR015421">
    <property type="entry name" value="PyrdxlP-dep_Trfase_major"/>
</dbReference>
<keyword evidence="4" id="KW-1185">Reference proteome</keyword>
<dbReference type="InterPro" id="IPR015422">
    <property type="entry name" value="PyrdxlP-dep_Trfase_small"/>
</dbReference>
<dbReference type="Pfam" id="PF00266">
    <property type="entry name" value="Aminotran_5"/>
    <property type="match status" value="1"/>
</dbReference>
<dbReference type="PANTHER" id="PTHR43586:SF8">
    <property type="entry name" value="CYSTEINE DESULFURASE 1, CHLOROPLASTIC"/>
    <property type="match status" value="1"/>
</dbReference>
<dbReference type="AlphaFoldDB" id="A0A3N0EYI1"/>
<dbReference type="Gene3D" id="3.90.1150.10">
    <property type="entry name" value="Aspartate Aminotransferase, domain 1"/>
    <property type="match status" value="1"/>
</dbReference>
<dbReference type="GO" id="GO:0008483">
    <property type="term" value="F:transaminase activity"/>
    <property type="evidence" value="ECO:0007669"/>
    <property type="project" value="UniProtKB-KW"/>
</dbReference>
<keyword evidence="1" id="KW-0663">Pyridoxal phosphate</keyword>
<protein>
    <submittedName>
        <fullName evidence="3">Aminotransferase class V-fold PLP-dependent enzyme</fullName>
    </submittedName>
</protein>
<dbReference type="RefSeq" id="WP_123214496.1">
    <property type="nucleotide sequence ID" value="NZ_RJTM01000013.1"/>
</dbReference>
<dbReference type="SUPFAM" id="SSF53383">
    <property type="entry name" value="PLP-dependent transferases"/>
    <property type="match status" value="1"/>
</dbReference>
<dbReference type="PANTHER" id="PTHR43586">
    <property type="entry name" value="CYSTEINE DESULFURASE"/>
    <property type="match status" value="1"/>
</dbReference>
<sequence length="491" mass="55523">MKTDYQAMETDCHFKSFKTQVIGGHQCSFESPYGRQKVLYADWIATGRLYGPIEKKIVEEVAPFFANTHSFSSETGKITTHIYKEARRIIKEHVHAHEDDILVTTGSGMTGALSCLQRIMGLRKYQYWGSEEKPVVFISHMEHHSNQVSWLETHADVVIVPPDKNLKPDAGHLESLLEKYKDRKLKIGSFTACSNVTGEIVDYKTLAKTMHAHGGLCFIDFAASAPYVHMDMHPENKKEQLDAIFFSPHKFLGGPGACGVLIFNKKLYGNEAPDHPGGGNVKWTDPWGGYAYFEAIEVKEDGGTPGILQTIKAALAIRLKEKMNPDLMAVKEEHLIKLFYEELKDVAEINYLGDCQAQRIGCIAFNIEGMHYNLVVRLLNDRFGIQVRGGWSCASTYAHYLFGLDKPSSSVVMKEIDEKNLEHKPGWVRVSLHPTMDAGEVKYIAGALREIIRNREDWPKDYRYNPATNEFELLNDVSYPNIRLAEVFDIS</sequence>
<evidence type="ECO:0000313" key="4">
    <source>
        <dbReference type="Proteomes" id="UP000267469"/>
    </source>
</evidence>